<name>A0A4T0FHQ2_9BASI</name>
<evidence type="ECO:0008006" key="3">
    <source>
        <dbReference type="Google" id="ProtNLM"/>
    </source>
</evidence>
<accession>A0A4T0FHQ2</accession>
<dbReference type="OrthoDB" id="3412148at2759"/>
<sequence length="191" mass="20810">MSPIAEQGIYSLQRKGRYMQVFPGSSLSAVKHLGHQLSIKISTWTGHIEMRDEKSQAVISQAMRKTWSSKYDVVIDTRAFVIERGSIWSSKRYFTLPSGMRCVAQRWSMTGQYVVMELQRNTILATFENSVSFRKVGVVRLFAPGHSKEDLIALFMSLIVMLKIAQDQQNSSAGAAGAAAGAGAGGGGGGC</sequence>
<protein>
    <recommendedName>
        <fullName evidence="3">Tubby C-terminal domain-containing protein</fullName>
    </recommendedName>
</protein>
<dbReference type="AlphaFoldDB" id="A0A4T0FHQ2"/>
<reference evidence="1 2" key="1">
    <citation type="submission" date="2019-03" db="EMBL/GenBank/DDBJ databases">
        <title>Sequencing 23 genomes of Wallemia ichthyophaga.</title>
        <authorList>
            <person name="Gostincar C."/>
        </authorList>
    </citation>
    <scope>NUCLEOTIDE SEQUENCE [LARGE SCALE GENOMIC DNA]</scope>
    <source>
        <strain evidence="1 2">EXF-5753</strain>
    </source>
</reference>
<evidence type="ECO:0000313" key="1">
    <source>
        <dbReference type="EMBL" id="TIA87639.1"/>
    </source>
</evidence>
<gene>
    <name evidence="1" type="ORF">E3P99_03047</name>
</gene>
<proteinExistence type="predicted"/>
<dbReference type="Proteomes" id="UP000310189">
    <property type="component" value="Unassembled WGS sequence"/>
</dbReference>
<organism evidence="1 2">
    <name type="scientific">Wallemia hederae</name>
    <dbReference type="NCBI Taxonomy" id="1540922"/>
    <lineage>
        <taxon>Eukaryota</taxon>
        <taxon>Fungi</taxon>
        <taxon>Dikarya</taxon>
        <taxon>Basidiomycota</taxon>
        <taxon>Wallemiomycotina</taxon>
        <taxon>Wallemiomycetes</taxon>
        <taxon>Wallemiales</taxon>
        <taxon>Wallemiaceae</taxon>
        <taxon>Wallemia</taxon>
    </lineage>
</organism>
<evidence type="ECO:0000313" key="2">
    <source>
        <dbReference type="Proteomes" id="UP000310189"/>
    </source>
</evidence>
<comment type="caution">
    <text evidence="1">The sequence shown here is derived from an EMBL/GenBank/DDBJ whole genome shotgun (WGS) entry which is preliminary data.</text>
</comment>
<dbReference type="EMBL" id="SPNW01000051">
    <property type="protein sequence ID" value="TIA87639.1"/>
    <property type="molecule type" value="Genomic_DNA"/>
</dbReference>
<keyword evidence="2" id="KW-1185">Reference proteome</keyword>